<protein>
    <recommendedName>
        <fullName evidence="4">Transporter</fullName>
    </recommendedName>
</protein>
<accession>A0A095SUF3</accession>
<sequence length="299" mass="33624">MKNIFLVFIFCLVVQVTFAQGCSDAGICSIGNGFDSDEKELKNNIEIAAIFGTGDADITYISPYIAYTRKFNAKFSLSTKVTFSSANGDFGTRAAFGDAYLIGNYTFKEVKNKQWSALAGWKFPFTSSNLKINGFSLPLDYQSSLGTFDLFLGTNLKYKKWDFNAAIQIPVFNNNKNSYFDEFSASDDFPTTNLFERKSDALFRTTYTIKPTNSKFTFKPNVLFIYHLGEDTFENQFSEREAIEGSDGLTINGNLITSYQINKRNSIELSLATPFLVREIRPDGLTRGFVAGVNYRISF</sequence>
<reference evidence="2 3" key="1">
    <citation type="submission" date="2014-09" db="EMBL/GenBank/DDBJ databases">
        <title>Whole Genome Shotgun of Flavobacterium aquatile LMG 4008.</title>
        <authorList>
            <person name="Gale A.N."/>
            <person name="Pipes S.E."/>
            <person name="Newman J.D."/>
        </authorList>
    </citation>
    <scope>NUCLEOTIDE SEQUENCE [LARGE SCALE GENOMIC DNA]</scope>
    <source>
        <strain evidence="2 3">LMG 4008</strain>
    </source>
</reference>
<dbReference type="eggNOG" id="ENOG502ZB0M">
    <property type="taxonomic scope" value="Bacteria"/>
</dbReference>
<keyword evidence="3" id="KW-1185">Reference proteome</keyword>
<dbReference type="Proteomes" id="UP000029554">
    <property type="component" value="Unassembled WGS sequence"/>
</dbReference>
<dbReference type="AlphaFoldDB" id="A0A095SUF3"/>
<evidence type="ECO:0008006" key="4">
    <source>
        <dbReference type="Google" id="ProtNLM"/>
    </source>
</evidence>
<dbReference type="EMBL" id="JRHH01000003">
    <property type="protein sequence ID" value="KGD68009.1"/>
    <property type="molecule type" value="Genomic_DNA"/>
</dbReference>
<evidence type="ECO:0000256" key="1">
    <source>
        <dbReference type="SAM" id="SignalP"/>
    </source>
</evidence>
<dbReference type="STRING" id="1453498.LG45_06850"/>
<comment type="caution">
    <text evidence="2">The sequence shown here is derived from an EMBL/GenBank/DDBJ whole genome shotgun (WGS) entry which is preliminary data.</text>
</comment>
<feature type="signal peptide" evidence="1">
    <location>
        <begin position="1"/>
        <end position="19"/>
    </location>
</feature>
<dbReference type="RefSeq" id="WP_035125597.1">
    <property type="nucleotide sequence ID" value="NZ_JRHH01000003.1"/>
</dbReference>
<dbReference type="PROSITE" id="PS51257">
    <property type="entry name" value="PROKAR_LIPOPROTEIN"/>
    <property type="match status" value="1"/>
</dbReference>
<gene>
    <name evidence="2" type="ORF">LG45_06850</name>
</gene>
<feature type="chain" id="PRO_5001910474" description="Transporter" evidence="1">
    <location>
        <begin position="20"/>
        <end position="299"/>
    </location>
</feature>
<proteinExistence type="predicted"/>
<organism evidence="2 3">
    <name type="scientific">Flavobacterium aquatile LMG 4008 = ATCC 11947</name>
    <dbReference type="NCBI Taxonomy" id="1453498"/>
    <lineage>
        <taxon>Bacteria</taxon>
        <taxon>Pseudomonadati</taxon>
        <taxon>Bacteroidota</taxon>
        <taxon>Flavobacteriia</taxon>
        <taxon>Flavobacteriales</taxon>
        <taxon>Flavobacteriaceae</taxon>
        <taxon>Flavobacterium</taxon>
    </lineage>
</organism>
<dbReference type="OrthoDB" id="1119914at2"/>
<evidence type="ECO:0000313" key="2">
    <source>
        <dbReference type="EMBL" id="KGD68009.1"/>
    </source>
</evidence>
<evidence type="ECO:0000313" key="3">
    <source>
        <dbReference type="Proteomes" id="UP000029554"/>
    </source>
</evidence>
<keyword evidence="1" id="KW-0732">Signal</keyword>
<name>A0A095SUF3_9FLAO</name>